<keyword evidence="8" id="KW-1185">Reference proteome</keyword>
<dbReference type="STRING" id="537011.PREVCOP_06057"/>
<dbReference type="Pfam" id="PF00389">
    <property type="entry name" value="2-Hacid_dh"/>
    <property type="match status" value="1"/>
</dbReference>
<organism evidence="7 8">
    <name type="scientific">Segatella copri DSM 18205</name>
    <dbReference type="NCBI Taxonomy" id="537011"/>
    <lineage>
        <taxon>Bacteria</taxon>
        <taxon>Pseudomonadati</taxon>
        <taxon>Bacteroidota</taxon>
        <taxon>Bacteroidia</taxon>
        <taxon>Bacteroidales</taxon>
        <taxon>Prevotellaceae</taxon>
        <taxon>Segatella</taxon>
    </lineage>
</organism>
<comment type="caution">
    <text evidence="7">The sequence shown here is derived from an EMBL/GenBank/DDBJ whole genome shotgun (WGS) entry which is preliminary data.</text>
</comment>
<evidence type="ECO:0000259" key="5">
    <source>
        <dbReference type="Pfam" id="PF00389"/>
    </source>
</evidence>
<proteinExistence type="inferred from homology"/>
<evidence type="ECO:0000313" key="8">
    <source>
        <dbReference type="Proteomes" id="UP000004477"/>
    </source>
</evidence>
<dbReference type="PaxDb" id="537011-PREVCOP_06057"/>
<feature type="non-terminal residue" evidence="7">
    <location>
        <position position="1"/>
    </location>
</feature>
<dbReference type="SUPFAM" id="SSF52283">
    <property type="entry name" value="Formate/glycerate dehydrogenase catalytic domain-like"/>
    <property type="match status" value="1"/>
</dbReference>
<dbReference type="PANTHER" id="PTHR43761:SF1">
    <property type="entry name" value="D-ISOMER SPECIFIC 2-HYDROXYACID DEHYDROGENASE CATALYTIC DOMAIN-CONTAINING PROTEIN-RELATED"/>
    <property type="match status" value="1"/>
</dbReference>
<evidence type="ECO:0000256" key="1">
    <source>
        <dbReference type="ARBA" id="ARBA00005854"/>
    </source>
</evidence>
<dbReference type="PANTHER" id="PTHR43761">
    <property type="entry name" value="D-ISOMER SPECIFIC 2-HYDROXYACID DEHYDROGENASE FAMILY PROTEIN (AFU_ORTHOLOGUE AFUA_1G13630)"/>
    <property type="match status" value="1"/>
</dbReference>
<evidence type="ECO:0000259" key="6">
    <source>
        <dbReference type="Pfam" id="PF02826"/>
    </source>
</evidence>
<dbReference type="InterPro" id="IPR029753">
    <property type="entry name" value="D-isomer_DH_CS"/>
</dbReference>
<evidence type="ECO:0000256" key="2">
    <source>
        <dbReference type="ARBA" id="ARBA00023002"/>
    </source>
</evidence>
<sequence>YFIYRKREKFMKIVILDGYAANPGDLDYHLLEKLGEVVVYPRTSDAEKVERAKDADIILLNKVQIDAETLAQLPKLKYIGIQATGFNVVDIEAARKQGIIVTNIPAYSTDSVAQMTFALILAVTNRVEHYTQENRNERWAYNKDFCYWDTPLMELAGKTLGIMGLGNIGMKVANIARQFGMKICACTSKNSSNLPEWIQKVSKEGLLATSDILSLHCPLSDDTYHFINKESLEKMKDTAILVNTGRGPLVDEEAVAAALHEGSLGAYCADVMAQEPPSKENPLFGEPNAYLTPHIAWATYEARERLNKQVAANVKAFLEGNPINVVNK</sequence>
<dbReference type="HOGENOM" id="CLU_845981_0_0_10"/>
<dbReference type="EMBL" id="ACBX02000037">
    <property type="protein sequence ID" value="EFB34338.1"/>
    <property type="molecule type" value="Genomic_DNA"/>
</dbReference>
<dbReference type="AlphaFoldDB" id="D1PFP9"/>
<dbReference type="Pfam" id="PF02826">
    <property type="entry name" value="2-Hacid_dh_C"/>
    <property type="match status" value="1"/>
</dbReference>
<dbReference type="InterPro" id="IPR050418">
    <property type="entry name" value="D-iso_2-hydroxyacid_DH_PdxB"/>
</dbReference>
<dbReference type="EC" id="1.1.1.290" evidence="7"/>
<dbReference type="GO" id="GO:0051287">
    <property type="term" value="F:NAD binding"/>
    <property type="evidence" value="ECO:0007669"/>
    <property type="project" value="InterPro"/>
</dbReference>
<evidence type="ECO:0000256" key="4">
    <source>
        <dbReference type="RuleBase" id="RU003719"/>
    </source>
</evidence>
<dbReference type="InterPro" id="IPR036291">
    <property type="entry name" value="NAD(P)-bd_dom_sf"/>
</dbReference>
<dbReference type="InterPro" id="IPR006140">
    <property type="entry name" value="D-isomer_DH_NAD-bd"/>
</dbReference>
<accession>D1PFP9</accession>
<keyword evidence="2 4" id="KW-0560">Oxidoreductase</keyword>
<dbReference type="SUPFAM" id="SSF51735">
    <property type="entry name" value="NAD(P)-binding Rossmann-fold domains"/>
    <property type="match status" value="1"/>
</dbReference>
<evidence type="ECO:0000256" key="3">
    <source>
        <dbReference type="ARBA" id="ARBA00023027"/>
    </source>
</evidence>
<dbReference type="PROSITE" id="PS00670">
    <property type="entry name" value="D_2_HYDROXYACID_DH_2"/>
    <property type="match status" value="1"/>
</dbReference>
<protein>
    <submittedName>
        <fullName evidence="7">4-phosphoerythronate dehydrogenase</fullName>
        <ecNumber evidence="7">1.1.1.290</ecNumber>
    </submittedName>
</protein>
<keyword evidence="3" id="KW-0520">NAD</keyword>
<dbReference type="PROSITE" id="PS00671">
    <property type="entry name" value="D_2_HYDROXYACID_DH_3"/>
    <property type="match status" value="1"/>
</dbReference>
<comment type="similarity">
    <text evidence="1 4">Belongs to the D-isomer specific 2-hydroxyacid dehydrogenase family.</text>
</comment>
<dbReference type="CDD" id="cd12162">
    <property type="entry name" value="2-Hacid_dh_4"/>
    <property type="match status" value="1"/>
</dbReference>
<name>D1PFP9_9BACT</name>
<dbReference type="Proteomes" id="UP000004477">
    <property type="component" value="Unassembled WGS sequence"/>
</dbReference>
<feature type="domain" description="D-isomer specific 2-hydroxyacid dehydrogenase catalytic" evidence="5">
    <location>
        <begin position="28"/>
        <end position="327"/>
    </location>
</feature>
<reference evidence="7" key="1">
    <citation type="submission" date="2009-11" db="EMBL/GenBank/DDBJ databases">
        <authorList>
            <person name="Weinstock G."/>
            <person name="Sodergren E."/>
            <person name="Clifton S."/>
            <person name="Fulton L."/>
            <person name="Fulton B."/>
            <person name="Courtney L."/>
            <person name="Fronick C."/>
            <person name="Harrison M."/>
            <person name="Strong C."/>
            <person name="Farmer C."/>
            <person name="Delahaunty K."/>
            <person name="Markovic C."/>
            <person name="Hall O."/>
            <person name="Minx P."/>
            <person name="Tomlinson C."/>
            <person name="Mitreva M."/>
            <person name="Nelson J."/>
            <person name="Hou S."/>
            <person name="Wollam A."/>
            <person name="Pepin K.H."/>
            <person name="Johnson M."/>
            <person name="Bhonagiri V."/>
            <person name="Nash W.E."/>
            <person name="Warren W."/>
            <person name="Chinwalla A."/>
            <person name="Mardis E.R."/>
            <person name="Wilson R.K."/>
        </authorList>
    </citation>
    <scope>NUCLEOTIDE SEQUENCE [LARGE SCALE GENOMIC DNA]</scope>
    <source>
        <strain evidence="7">DSM 18205</strain>
    </source>
</reference>
<evidence type="ECO:0000313" key="7">
    <source>
        <dbReference type="EMBL" id="EFB34338.1"/>
    </source>
</evidence>
<dbReference type="Gene3D" id="3.40.50.720">
    <property type="entry name" value="NAD(P)-binding Rossmann-like Domain"/>
    <property type="match status" value="2"/>
</dbReference>
<gene>
    <name evidence="7" type="primary">pdxB</name>
    <name evidence="7" type="ORF">PREVCOP_06057</name>
</gene>
<dbReference type="InterPro" id="IPR006139">
    <property type="entry name" value="D-isomer_2_OHA_DH_cat_dom"/>
</dbReference>
<feature type="domain" description="D-isomer specific 2-hydroxyacid dehydrogenase NAD-binding" evidence="6">
    <location>
        <begin position="117"/>
        <end position="296"/>
    </location>
</feature>
<dbReference type="GO" id="GO:0033711">
    <property type="term" value="F:4-phosphoerythronate dehydrogenase activity"/>
    <property type="evidence" value="ECO:0007669"/>
    <property type="project" value="UniProtKB-EC"/>
</dbReference>